<keyword evidence="1" id="KW-0812">Transmembrane</keyword>
<evidence type="ECO:0000313" key="3">
    <source>
        <dbReference type="Proteomes" id="UP000326757"/>
    </source>
</evidence>
<protein>
    <submittedName>
        <fullName evidence="2">Uncharacterized protein</fullName>
    </submittedName>
</protein>
<keyword evidence="1" id="KW-0472">Membrane</keyword>
<feature type="transmembrane region" description="Helical" evidence="1">
    <location>
        <begin position="56"/>
        <end position="76"/>
    </location>
</feature>
<gene>
    <name evidence="2" type="ORF">EYC80_004356</name>
</gene>
<evidence type="ECO:0000256" key="1">
    <source>
        <dbReference type="SAM" id="Phobius"/>
    </source>
</evidence>
<reference evidence="2 3" key="1">
    <citation type="submission" date="2019-06" db="EMBL/GenBank/DDBJ databases">
        <title>Genome Sequence of the Brown Rot Fungal Pathogen Monilinia laxa.</title>
        <authorList>
            <person name="De Miccolis Angelini R.M."/>
            <person name="Landi L."/>
            <person name="Abate D."/>
            <person name="Pollastro S."/>
            <person name="Romanazzi G."/>
            <person name="Faretra F."/>
        </authorList>
    </citation>
    <scope>NUCLEOTIDE SEQUENCE [LARGE SCALE GENOMIC DNA]</scope>
    <source>
        <strain evidence="2 3">Mlax316</strain>
    </source>
</reference>
<accession>A0A5N6KMI5</accession>
<organism evidence="2 3">
    <name type="scientific">Monilinia laxa</name>
    <name type="common">Brown rot fungus</name>
    <name type="synonym">Sclerotinia laxa</name>
    <dbReference type="NCBI Taxonomy" id="61186"/>
    <lineage>
        <taxon>Eukaryota</taxon>
        <taxon>Fungi</taxon>
        <taxon>Dikarya</taxon>
        <taxon>Ascomycota</taxon>
        <taxon>Pezizomycotina</taxon>
        <taxon>Leotiomycetes</taxon>
        <taxon>Helotiales</taxon>
        <taxon>Sclerotiniaceae</taxon>
        <taxon>Monilinia</taxon>
    </lineage>
</organism>
<keyword evidence="3" id="KW-1185">Reference proteome</keyword>
<dbReference type="EMBL" id="VIGI01000001">
    <property type="protein sequence ID" value="KAB8305054.1"/>
    <property type="molecule type" value="Genomic_DNA"/>
</dbReference>
<evidence type="ECO:0000313" key="2">
    <source>
        <dbReference type="EMBL" id="KAB8305054.1"/>
    </source>
</evidence>
<dbReference type="AlphaFoldDB" id="A0A5N6KMI5"/>
<proteinExistence type="predicted"/>
<comment type="caution">
    <text evidence="2">The sequence shown here is derived from an EMBL/GenBank/DDBJ whole genome shotgun (WGS) entry which is preliminary data.</text>
</comment>
<sequence length="93" mass="10612">MINPKASYDYPILSTHSDYLTIHLTISIQQAENNIIIQSITLNTNIYSAYTYADTAMHHMFLSICFFSAFFFLHSLNPLHPALKSIANVDFPK</sequence>
<name>A0A5N6KMI5_MONLA</name>
<keyword evidence="1" id="KW-1133">Transmembrane helix</keyword>
<dbReference type="Proteomes" id="UP000326757">
    <property type="component" value="Unassembled WGS sequence"/>
</dbReference>